<dbReference type="Proteomes" id="UP000789525">
    <property type="component" value="Unassembled WGS sequence"/>
</dbReference>
<reference evidence="1" key="1">
    <citation type="submission" date="2021-06" db="EMBL/GenBank/DDBJ databases">
        <authorList>
            <person name="Kallberg Y."/>
            <person name="Tangrot J."/>
            <person name="Rosling A."/>
        </authorList>
    </citation>
    <scope>NUCLEOTIDE SEQUENCE</scope>
    <source>
        <strain evidence="1">CL356</strain>
    </source>
</reference>
<keyword evidence="2" id="KW-1185">Reference proteome</keyword>
<organism evidence="1 2">
    <name type="scientific">Acaulospora colombiana</name>
    <dbReference type="NCBI Taxonomy" id="27376"/>
    <lineage>
        <taxon>Eukaryota</taxon>
        <taxon>Fungi</taxon>
        <taxon>Fungi incertae sedis</taxon>
        <taxon>Mucoromycota</taxon>
        <taxon>Glomeromycotina</taxon>
        <taxon>Glomeromycetes</taxon>
        <taxon>Diversisporales</taxon>
        <taxon>Acaulosporaceae</taxon>
        <taxon>Acaulospora</taxon>
    </lineage>
</organism>
<evidence type="ECO:0000313" key="1">
    <source>
        <dbReference type="EMBL" id="CAG8598743.1"/>
    </source>
</evidence>
<dbReference type="EMBL" id="CAJVPT010013760">
    <property type="protein sequence ID" value="CAG8598743.1"/>
    <property type="molecule type" value="Genomic_DNA"/>
</dbReference>
<proteinExistence type="predicted"/>
<comment type="caution">
    <text evidence="1">The sequence shown here is derived from an EMBL/GenBank/DDBJ whole genome shotgun (WGS) entry which is preliminary data.</text>
</comment>
<gene>
    <name evidence="1" type="ORF">ACOLOM_LOCUS6603</name>
</gene>
<accession>A0ACA9MLZ0</accession>
<name>A0ACA9MLZ0_9GLOM</name>
<sequence length="387" mass="41185">MSNPSTTTLTTTAPSPTPPQTGVKRKRGPPAPLNLASSSSSASLIVFAGPDRDDDGTAPADIPPAMPQPEETTTSTTAPAPVASTAAPSKPSNPSRNVKRLSLSISGTSIAQNLAPSIASPIARDSNPPPLPQPRRPSIASLPGASASSILRRNDEGDSSASAYLDGPIEIMPGIWLGSEDNARDWQGLIKRGIKSILNVAKEVASPFESASQPTRNTRAMSVPNAQAPRNMQSSTYQPAHLPSGRPPMHYLKLAWSHGQSDLVHSGFAHGIKFCDDALARKEAANAVSLDPRLCLIYQLLDYERALKGQDSPGRSSTGASEDEEWERRRQQLDSPDQESQEILKEAKELDREMEERRARRLSLASTSSNPSSFTGAIGNATHPGVL</sequence>
<evidence type="ECO:0000313" key="2">
    <source>
        <dbReference type="Proteomes" id="UP000789525"/>
    </source>
</evidence>
<protein>
    <submittedName>
        <fullName evidence="1">11751_t:CDS:1</fullName>
    </submittedName>
</protein>